<feature type="region of interest" description="Disordered" evidence="6">
    <location>
        <begin position="31"/>
        <end position="124"/>
    </location>
</feature>
<dbReference type="InterPro" id="IPR011598">
    <property type="entry name" value="bHLH_dom"/>
</dbReference>
<feature type="domain" description="BHLH" evidence="7">
    <location>
        <begin position="115"/>
        <end position="180"/>
    </location>
</feature>
<proteinExistence type="predicted"/>
<keyword evidence="5" id="KW-0175">Coiled coil</keyword>
<reference evidence="9" key="1">
    <citation type="journal article" date="2016" name="Genome Announc.">
        <title>Genome sequences of three species of Hanseniaspora isolated from spontaneous wine fermentations.</title>
        <authorList>
            <person name="Sternes P.R."/>
            <person name="Lee D."/>
            <person name="Kutyna D.R."/>
            <person name="Borneman A.R."/>
        </authorList>
    </citation>
    <scope>NUCLEOTIDE SEQUENCE [LARGE SCALE GENOMIC DNA]</scope>
    <source>
        <strain evidence="9">AWRI3578</strain>
    </source>
</reference>
<name>A0A1E5R6A0_9ASCO</name>
<comment type="subcellular location">
    <subcellularLocation>
        <location evidence="1">Nucleus</location>
    </subcellularLocation>
</comment>
<dbReference type="PROSITE" id="PS50888">
    <property type="entry name" value="BHLH"/>
    <property type="match status" value="1"/>
</dbReference>
<dbReference type="InterPro" id="IPR036638">
    <property type="entry name" value="HLH_DNA-bd_sf"/>
</dbReference>
<dbReference type="AlphaFoldDB" id="A0A1E5R6A0"/>
<dbReference type="Gene3D" id="4.10.280.10">
    <property type="entry name" value="Helix-loop-helix DNA-binding domain"/>
    <property type="match status" value="1"/>
</dbReference>
<evidence type="ECO:0000256" key="3">
    <source>
        <dbReference type="ARBA" id="ARBA00023163"/>
    </source>
</evidence>
<dbReference type="PANTHER" id="PTHR46117">
    <property type="entry name" value="FI24210P1"/>
    <property type="match status" value="1"/>
</dbReference>
<feature type="coiled-coil region" evidence="5">
    <location>
        <begin position="177"/>
        <end position="222"/>
    </location>
</feature>
<dbReference type="GO" id="GO:0005634">
    <property type="term" value="C:nucleus"/>
    <property type="evidence" value="ECO:0007669"/>
    <property type="project" value="UniProtKB-SubCell"/>
</dbReference>
<dbReference type="SMART" id="SM00353">
    <property type="entry name" value="HLH"/>
    <property type="match status" value="1"/>
</dbReference>
<evidence type="ECO:0000256" key="4">
    <source>
        <dbReference type="ARBA" id="ARBA00023242"/>
    </source>
</evidence>
<evidence type="ECO:0000259" key="7">
    <source>
        <dbReference type="PROSITE" id="PS50888"/>
    </source>
</evidence>
<organism evidence="8 9">
    <name type="scientific">Hanseniaspora opuntiae</name>
    <dbReference type="NCBI Taxonomy" id="211096"/>
    <lineage>
        <taxon>Eukaryota</taxon>
        <taxon>Fungi</taxon>
        <taxon>Dikarya</taxon>
        <taxon>Ascomycota</taxon>
        <taxon>Saccharomycotina</taxon>
        <taxon>Saccharomycetes</taxon>
        <taxon>Saccharomycodales</taxon>
        <taxon>Saccharomycodaceae</taxon>
        <taxon>Hanseniaspora</taxon>
    </lineage>
</organism>
<feature type="compositionally biased region" description="Basic and acidic residues" evidence="6">
    <location>
        <begin position="102"/>
        <end position="124"/>
    </location>
</feature>
<dbReference type="GO" id="GO:0000978">
    <property type="term" value="F:RNA polymerase II cis-regulatory region sequence-specific DNA binding"/>
    <property type="evidence" value="ECO:0007669"/>
    <property type="project" value="TreeGrafter"/>
</dbReference>
<gene>
    <name evidence="8" type="ORF">AWRI3578_g3384</name>
</gene>
<keyword evidence="4" id="KW-0539">Nucleus</keyword>
<evidence type="ECO:0000256" key="1">
    <source>
        <dbReference type="ARBA" id="ARBA00004123"/>
    </source>
</evidence>
<keyword evidence="9" id="KW-1185">Reference proteome</keyword>
<evidence type="ECO:0000256" key="5">
    <source>
        <dbReference type="SAM" id="Coils"/>
    </source>
</evidence>
<protein>
    <recommendedName>
        <fullName evidence="7">BHLH domain-containing protein</fullName>
    </recommendedName>
</protein>
<dbReference type="GO" id="GO:0000981">
    <property type="term" value="F:DNA-binding transcription factor activity, RNA polymerase II-specific"/>
    <property type="evidence" value="ECO:0007669"/>
    <property type="project" value="TreeGrafter"/>
</dbReference>
<dbReference type="GO" id="GO:0046983">
    <property type="term" value="F:protein dimerization activity"/>
    <property type="evidence" value="ECO:0007669"/>
    <property type="project" value="InterPro"/>
</dbReference>
<feature type="compositionally biased region" description="Basic and acidic residues" evidence="6">
    <location>
        <begin position="81"/>
        <end position="90"/>
    </location>
</feature>
<dbReference type="PANTHER" id="PTHR46117:SF3">
    <property type="entry name" value="FI24210P1"/>
    <property type="match status" value="1"/>
</dbReference>
<evidence type="ECO:0000313" key="9">
    <source>
        <dbReference type="Proteomes" id="UP000095605"/>
    </source>
</evidence>
<dbReference type="Pfam" id="PF00010">
    <property type="entry name" value="HLH"/>
    <property type="match status" value="1"/>
</dbReference>
<evidence type="ECO:0000256" key="2">
    <source>
        <dbReference type="ARBA" id="ARBA00023015"/>
    </source>
</evidence>
<keyword evidence="3" id="KW-0804">Transcription</keyword>
<dbReference type="OrthoDB" id="71302at2759"/>
<comment type="caution">
    <text evidence="8">The sequence shown here is derived from an EMBL/GenBank/DDBJ whole genome shotgun (WGS) entry which is preliminary data.</text>
</comment>
<feature type="compositionally biased region" description="Basic and acidic residues" evidence="6">
    <location>
        <begin position="36"/>
        <end position="67"/>
    </location>
</feature>
<dbReference type="InterPro" id="IPR051732">
    <property type="entry name" value="USF"/>
</dbReference>
<keyword evidence="2" id="KW-0805">Transcription regulation</keyword>
<dbReference type="SUPFAM" id="SSF47459">
    <property type="entry name" value="HLH, helix-loop-helix DNA-binding domain"/>
    <property type="match status" value="1"/>
</dbReference>
<dbReference type="EMBL" id="LPNL01000008">
    <property type="protein sequence ID" value="OEJ82435.1"/>
    <property type="molecule type" value="Genomic_DNA"/>
</dbReference>
<evidence type="ECO:0000313" key="8">
    <source>
        <dbReference type="EMBL" id="OEJ82435.1"/>
    </source>
</evidence>
<sequence>MSAKNTEDANIDAQLHTPVNVVDVIDAAVEAANQSTDDKPAESKKTGGKKKLDEAKDDDKKEEKTDAEQALIKDIIENEEPAAKKQKTEEAGDEKEDVIEAPAEKTDAAEPKITQRKESHKEVERRRRETINVAINELKELCGDYLIQVNKSGFPHSATGHIHFSKSEILNAACGYIKNLKEKIKAVEADFDNYRYASKAELKNVTTANEALEDALKNEKKE</sequence>
<accession>A0A1E5R6A0</accession>
<dbReference type="Proteomes" id="UP000095605">
    <property type="component" value="Unassembled WGS sequence"/>
</dbReference>
<evidence type="ECO:0000256" key="6">
    <source>
        <dbReference type="SAM" id="MobiDB-lite"/>
    </source>
</evidence>